<gene>
    <name evidence="2" type="primary">gb17577</name>
    <name evidence="2" type="ORF">PR202_gb17577</name>
</gene>
<sequence length="279" mass="30623">MLAPVRFVSKAAHASDDRPPRFLRYAYDYDDGFVMVYSCDLPGPGVAGGLLRVGIGVDRVGRALRRARAVREGLKEDERMALSDKLIVGLDVVIGATNIVVGACDIVIGASGFVDYARAGMARIRGKASRGKSNLYLLEDGSADSSGVKRNETCSTIKPVLCHRRRIREIGKYDVFVEDLPEFNVSGQRKAETRYHRSLPKCRCLHLRCMRITGFKGIKGQAEFLVHTVENAPALEVLTIDTANRIGPPCKPADQFGVRIAKSGLEGRISPWTKLHILS</sequence>
<evidence type="ECO:0000313" key="2">
    <source>
        <dbReference type="EMBL" id="GJN29356.1"/>
    </source>
</evidence>
<evidence type="ECO:0000259" key="1">
    <source>
        <dbReference type="Pfam" id="PF08387"/>
    </source>
</evidence>
<evidence type="ECO:0000313" key="3">
    <source>
        <dbReference type="Proteomes" id="UP001054889"/>
    </source>
</evidence>
<reference evidence="2" key="1">
    <citation type="journal article" date="2018" name="DNA Res.">
        <title>Multiple hybrid de novo genome assembly of finger millet, an orphan allotetraploid crop.</title>
        <authorList>
            <person name="Hatakeyama M."/>
            <person name="Aluri S."/>
            <person name="Balachadran M.T."/>
            <person name="Sivarajan S.R."/>
            <person name="Patrignani A."/>
            <person name="Gruter S."/>
            <person name="Poveda L."/>
            <person name="Shimizu-Inatsugi R."/>
            <person name="Baeten J."/>
            <person name="Francoijs K.J."/>
            <person name="Nataraja K.N."/>
            <person name="Reddy Y.A.N."/>
            <person name="Phadnis S."/>
            <person name="Ravikumar R.L."/>
            <person name="Schlapbach R."/>
            <person name="Sreeman S.M."/>
            <person name="Shimizu K.K."/>
        </authorList>
    </citation>
    <scope>NUCLEOTIDE SEQUENCE</scope>
</reference>
<proteinExistence type="predicted"/>
<organism evidence="2 3">
    <name type="scientific">Eleusine coracana subsp. coracana</name>
    <dbReference type="NCBI Taxonomy" id="191504"/>
    <lineage>
        <taxon>Eukaryota</taxon>
        <taxon>Viridiplantae</taxon>
        <taxon>Streptophyta</taxon>
        <taxon>Embryophyta</taxon>
        <taxon>Tracheophyta</taxon>
        <taxon>Spermatophyta</taxon>
        <taxon>Magnoliopsida</taxon>
        <taxon>Liliopsida</taxon>
        <taxon>Poales</taxon>
        <taxon>Poaceae</taxon>
        <taxon>PACMAD clade</taxon>
        <taxon>Chloridoideae</taxon>
        <taxon>Cynodonteae</taxon>
        <taxon>Eleusininae</taxon>
        <taxon>Eleusine</taxon>
    </lineage>
</organism>
<feature type="domain" description="FBD" evidence="1">
    <location>
        <begin position="197"/>
        <end position="240"/>
    </location>
</feature>
<dbReference type="Proteomes" id="UP001054889">
    <property type="component" value="Unassembled WGS sequence"/>
</dbReference>
<dbReference type="InterPro" id="IPR006566">
    <property type="entry name" value="FBD"/>
</dbReference>
<reference evidence="2" key="2">
    <citation type="submission" date="2021-12" db="EMBL/GenBank/DDBJ databases">
        <title>Resequencing data analysis of finger millet.</title>
        <authorList>
            <person name="Hatakeyama M."/>
            <person name="Aluri S."/>
            <person name="Balachadran M.T."/>
            <person name="Sivarajan S.R."/>
            <person name="Poveda L."/>
            <person name="Shimizu-Inatsugi R."/>
            <person name="Schlapbach R."/>
            <person name="Sreeman S.M."/>
            <person name="Shimizu K.K."/>
        </authorList>
    </citation>
    <scope>NUCLEOTIDE SEQUENCE</scope>
</reference>
<dbReference type="EMBL" id="BQKI01000081">
    <property type="protein sequence ID" value="GJN29356.1"/>
    <property type="molecule type" value="Genomic_DNA"/>
</dbReference>
<name>A0AAV5F540_ELECO</name>
<dbReference type="Pfam" id="PF08387">
    <property type="entry name" value="FBD"/>
    <property type="match status" value="1"/>
</dbReference>
<dbReference type="AlphaFoldDB" id="A0AAV5F540"/>
<comment type="caution">
    <text evidence="2">The sequence shown here is derived from an EMBL/GenBank/DDBJ whole genome shotgun (WGS) entry which is preliminary data.</text>
</comment>
<keyword evidence="3" id="KW-1185">Reference proteome</keyword>
<accession>A0AAV5F540</accession>
<protein>
    <recommendedName>
        <fullName evidence="1">FBD domain-containing protein</fullName>
    </recommendedName>
</protein>